<keyword evidence="4" id="KW-0472">Membrane</keyword>
<evidence type="ECO:0000256" key="2">
    <source>
        <dbReference type="ARBA" id="ARBA00022803"/>
    </source>
</evidence>
<feature type="signal peptide" evidence="5">
    <location>
        <begin position="1"/>
        <end position="27"/>
    </location>
</feature>
<dbReference type="Pfam" id="PF13181">
    <property type="entry name" value="TPR_8"/>
    <property type="match status" value="1"/>
</dbReference>
<evidence type="ECO:0008006" key="8">
    <source>
        <dbReference type="Google" id="ProtNLM"/>
    </source>
</evidence>
<dbReference type="RefSeq" id="WP_198461791.1">
    <property type="nucleotide sequence ID" value="NZ_JABBCQ020000019.1"/>
</dbReference>
<dbReference type="Pfam" id="PF13174">
    <property type="entry name" value="TPR_6"/>
    <property type="match status" value="1"/>
</dbReference>
<feature type="coiled-coil region" evidence="3">
    <location>
        <begin position="468"/>
        <end position="495"/>
    </location>
</feature>
<keyword evidence="3" id="KW-0175">Coiled coil</keyword>
<proteinExistence type="predicted"/>
<dbReference type="SMART" id="SM00028">
    <property type="entry name" value="TPR"/>
    <property type="match status" value="5"/>
</dbReference>
<keyword evidence="4" id="KW-1133">Transmembrane helix</keyword>
<feature type="transmembrane region" description="Helical" evidence="4">
    <location>
        <begin position="94"/>
        <end position="113"/>
    </location>
</feature>
<feature type="chain" id="PRO_5032933740" description="Tetratricopeptide repeat protein" evidence="5">
    <location>
        <begin position="28"/>
        <end position="498"/>
    </location>
</feature>
<dbReference type="InterPro" id="IPR051685">
    <property type="entry name" value="Ycf3/AcsC/BcsC/TPR_MFPF"/>
</dbReference>
<keyword evidence="4" id="KW-0812">Transmembrane</keyword>
<dbReference type="PANTHER" id="PTHR44943:SF8">
    <property type="entry name" value="TPR REPEAT-CONTAINING PROTEIN MJ0263"/>
    <property type="match status" value="1"/>
</dbReference>
<keyword evidence="2" id="KW-0802">TPR repeat</keyword>
<dbReference type="InterPro" id="IPR019734">
    <property type="entry name" value="TPR_rpt"/>
</dbReference>
<comment type="caution">
    <text evidence="6">The sequence shown here is derived from an EMBL/GenBank/DDBJ whole genome shotgun (WGS) entry which is preliminary data.</text>
</comment>
<organism evidence="6 7">
    <name type="scientific">Comamonas suwonensis</name>
    <dbReference type="NCBI Taxonomy" id="2606214"/>
    <lineage>
        <taxon>Bacteria</taxon>
        <taxon>Pseudomonadati</taxon>
        <taxon>Pseudomonadota</taxon>
        <taxon>Betaproteobacteria</taxon>
        <taxon>Burkholderiales</taxon>
        <taxon>Comamonadaceae</taxon>
        <taxon>Comamonas</taxon>
    </lineage>
</organism>
<evidence type="ECO:0000256" key="5">
    <source>
        <dbReference type="SAM" id="SignalP"/>
    </source>
</evidence>
<dbReference type="Proteomes" id="UP000530032">
    <property type="component" value="Unassembled WGS sequence"/>
</dbReference>
<dbReference type="InterPro" id="IPR011990">
    <property type="entry name" value="TPR-like_helical_dom_sf"/>
</dbReference>
<evidence type="ECO:0000313" key="7">
    <source>
        <dbReference type="Proteomes" id="UP000530032"/>
    </source>
</evidence>
<protein>
    <recommendedName>
        <fullName evidence="8">Tetratricopeptide repeat protein</fullName>
    </recommendedName>
</protein>
<name>A0A843B9S3_9BURK</name>
<evidence type="ECO:0000256" key="1">
    <source>
        <dbReference type="ARBA" id="ARBA00022737"/>
    </source>
</evidence>
<dbReference type="EMBL" id="JABBCQ020000019">
    <property type="protein sequence ID" value="MBI1626475.1"/>
    <property type="molecule type" value="Genomic_DNA"/>
</dbReference>
<dbReference type="SUPFAM" id="SSF48452">
    <property type="entry name" value="TPR-like"/>
    <property type="match status" value="1"/>
</dbReference>
<dbReference type="Gene3D" id="1.25.40.10">
    <property type="entry name" value="Tetratricopeptide repeat domain"/>
    <property type="match status" value="2"/>
</dbReference>
<keyword evidence="7" id="KW-1185">Reference proteome</keyword>
<gene>
    <name evidence="6" type="ORF">HF327_018500</name>
</gene>
<evidence type="ECO:0000256" key="4">
    <source>
        <dbReference type="SAM" id="Phobius"/>
    </source>
</evidence>
<evidence type="ECO:0000313" key="6">
    <source>
        <dbReference type="EMBL" id="MBI1626475.1"/>
    </source>
</evidence>
<accession>A0A843B9S3</accession>
<keyword evidence="1" id="KW-0677">Repeat</keyword>
<dbReference type="PANTHER" id="PTHR44943">
    <property type="entry name" value="CELLULOSE SYNTHASE OPERON PROTEIN C"/>
    <property type="match status" value="1"/>
</dbReference>
<dbReference type="AlphaFoldDB" id="A0A843B9S3"/>
<evidence type="ECO:0000256" key="3">
    <source>
        <dbReference type="SAM" id="Coils"/>
    </source>
</evidence>
<reference evidence="6" key="1">
    <citation type="submission" date="2020-12" db="EMBL/GenBank/DDBJ databases">
        <title>Comamonas sp. nov., isolated from stream water.</title>
        <authorList>
            <person name="Park K.-H."/>
        </authorList>
    </citation>
    <scope>NUCLEOTIDE SEQUENCE</scope>
    <source>
        <strain evidence="6">EJ-4</strain>
    </source>
</reference>
<keyword evidence="5" id="KW-0732">Signal</keyword>
<sequence length="498" mass="56306">MAVRPIHMIARKILLFVGLCLALVASASELSQPVTQTDVQQLQQQIQVFDKELAVLKEVTSNRLDAQDKRVGDIGLWTGQQANYMATISNHSTLVGIGITVITIAVGFLAFISTRNRAITEAKAASASWFSEKSIELNKEIDILRKKALSAQKEVDDHVIETKLGINKIAADTTKNLSELVIKAAENIINQPNSSQSSQEDLDTVKLANQNLEEKPEIEFTAEEHFVRATADYSAKRFESALISIEKAIRKSWEESISAEMHSKYINARAVILSALNRHEEALMLLDHLEQCFSHDTTPLLDVQFSKIIVNKGLILNISERYEDAIEVFNKIISLFSQSDLLLHRQHFSKALIGKIRSLKCLNKLEVEDEIKFYNEIENRNKNETDVTLQEHLAIALVSKGIIFGSLEKHDDEIAEYNKVIKKFDNEKSATLRQQFAYAVFNKGVVLKDLKRTDEAIDSFQTFLQKYAKDNQHEIRELVDSAQEYLNELQGTNDEISF</sequence>